<dbReference type="RefSeq" id="WP_157553664.1">
    <property type="nucleotide sequence ID" value="NZ_JABELX010000005.1"/>
</dbReference>
<evidence type="ECO:0000313" key="1">
    <source>
        <dbReference type="EMBL" id="NNH71257.1"/>
    </source>
</evidence>
<evidence type="ECO:0000313" key="2">
    <source>
        <dbReference type="Proteomes" id="UP000586827"/>
    </source>
</evidence>
<proteinExistence type="predicted"/>
<gene>
    <name evidence="1" type="ORF">HLB23_15540</name>
</gene>
<dbReference type="Proteomes" id="UP000586827">
    <property type="component" value="Unassembled WGS sequence"/>
</dbReference>
<comment type="caution">
    <text evidence="1">The sequence shown here is derived from an EMBL/GenBank/DDBJ whole genome shotgun (WGS) entry which is preliminary data.</text>
</comment>
<dbReference type="AlphaFoldDB" id="A0A849C609"/>
<protein>
    <submittedName>
        <fullName evidence="1">Uncharacterized protein</fullName>
    </submittedName>
</protein>
<name>A0A849C609_9NOCA</name>
<keyword evidence="2" id="KW-1185">Reference proteome</keyword>
<reference evidence="1 2" key="1">
    <citation type="submission" date="2020-05" db="EMBL/GenBank/DDBJ databases">
        <title>MicrobeNet Type strains.</title>
        <authorList>
            <person name="Nicholson A.C."/>
        </authorList>
    </citation>
    <scope>NUCLEOTIDE SEQUENCE [LARGE SCALE GENOMIC DNA]</scope>
    <source>
        <strain evidence="1 2">JCM 3224</strain>
    </source>
</reference>
<dbReference type="EMBL" id="JABELX010000005">
    <property type="protein sequence ID" value="NNH71257.1"/>
    <property type="molecule type" value="Genomic_DNA"/>
</dbReference>
<accession>A0A849C609</accession>
<sequence>MSAIAADDATRACAFVTSSTCEFICLDLRGWYLLSLGWLLRRFVNLLGGNSIAVIKALDGKRFLARTAATEGRAEYTSSPYFDLAYLFGRWYVDYLYGYSDYVN</sequence>
<organism evidence="1 2">
    <name type="scientific">Nocardia uniformis</name>
    <dbReference type="NCBI Taxonomy" id="53432"/>
    <lineage>
        <taxon>Bacteria</taxon>
        <taxon>Bacillati</taxon>
        <taxon>Actinomycetota</taxon>
        <taxon>Actinomycetes</taxon>
        <taxon>Mycobacteriales</taxon>
        <taxon>Nocardiaceae</taxon>
        <taxon>Nocardia</taxon>
    </lineage>
</organism>